<dbReference type="PROSITE" id="PS51819">
    <property type="entry name" value="VOC"/>
    <property type="match status" value="1"/>
</dbReference>
<accession>A0ABY7JPW2</accession>
<dbReference type="RefSeq" id="WP_269312073.1">
    <property type="nucleotide sequence ID" value="NZ_CP114052.1"/>
</dbReference>
<feature type="domain" description="VOC" evidence="1">
    <location>
        <begin position="2"/>
        <end position="119"/>
    </location>
</feature>
<dbReference type="Proteomes" id="UP001164187">
    <property type="component" value="Chromosome"/>
</dbReference>
<dbReference type="EMBL" id="CP114052">
    <property type="protein sequence ID" value="WAW15401.1"/>
    <property type="molecule type" value="Genomic_DNA"/>
</dbReference>
<dbReference type="Gene3D" id="3.10.180.10">
    <property type="entry name" value="2,3-Dihydroxybiphenyl 1,2-Dioxygenase, domain 1"/>
    <property type="match status" value="1"/>
</dbReference>
<protein>
    <recommendedName>
        <fullName evidence="1">VOC domain-containing protein</fullName>
    </recommendedName>
</protein>
<dbReference type="SUPFAM" id="SSF54593">
    <property type="entry name" value="Glyoxalase/Bleomycin resistance protein/Dihydroxybiphenyl dioxygenase"/>
    <property type="match status" value="1"/>
</dbReference>
<dbReference type="Pfam" id="PF12681">
    <property type="entry name" value="Glyoxalase_2"/>
    <property type="match status" value="1"/>
</dbReference>
<gene>
    <name evidence="2" type="ORF">O0R46_02855</name>
</gene>
<proteinExistence type="predicted"/>
<dbReference type="InterPro" id="IPR037523">
    <property type="entry name" value="VOC_core"/>
</dbReference>
<evidence type="ECO:0000313" key="3">
    <source>
        <dbReference type="Proteomes" id="UP001164187"/>
    </source>
</evidence>
<dbReference type="InterPro" id="IPR029068">
    <property type="entry name" value="Glyas_Bleomycin-R_OHBP_Dase"/>
</dbReference>
<sequence length="230" mass="26891">MKFRNVVLVVDNVEQSSKFYKEVFNLHTVADFDTKIILSDGIVLQDKRSFENEIGGGINNGQFNFCLYFEENNMIDFLDKLSEYAESPIVKENIQEDYTSRKIFRILDPDGHMIEVGESFDYTVRRLKEEGFSLDEIATKTKMSKDMLIDVYGLEEKVEVTDRIQNGVSKREKNNILEIEDNVQIDLSNIKNDEEIYSIDNYVHKENNVCKNEPLEENIKKVDEKTFRID</sequence>
<evidence type="ECO:0000313" key="2">
    <source>
        <dbReference type="EMBL" id="WAW15401.1"/>
    </source>
</evidence>
<reference evidence="2" key="1">
    <citation type="submission" date="2022-12" db="EMBL/GenBank/DDBJ databases">
        <title>Peptostreptococcus.</title>
        <authorList>
            <person name="Lee S.H."/>
        </authorList>
    </citation>
    <scope>NUCLEOTIDE SEQUENCE</scope>
    <source>
        <strain evidence="2">CBA3647</strain>
    </source>
</reference>
<name>A0ABY7JPW2_9FIRM</name>
<organism evidence="2 3">
    <name type="scientific">Peptostreptococcus equinus</name>
    <dbReference type="NCBI Taxonomy" id="3003601"/>
    <lineage>
        <taxon>Bacteria</taxon>
        <taxon>Bacillati</taxon>
        <taxon>Bacillota</taxon>
        <taxon>Clostridia</taxon>
        <taxon>Peptostreptococcales</taxon>
        <taxon>Peptostreptococcaceae</taxon>
        <taxon>Peptostreptococcus</taxon>
    </lineage>
</organism>
<keyword evidence="3" id="KW-1185">Reference proteome</keyword>
<evidence type="ECO:0000259" key="1">
    <source>
        <dbReference type="PROSITE" id="PS51819"/>
    </source>
</evidence>
<dbReference type="InterPro" id="IPR025870">
    <property type="entry name" value="Glyoxalase-like_dom"/>
</dbReference>